<dbReference type="Pfam" id="PF00097">
    <property type="entry name" value="zf-C3HC4"/>
    <property type="match status" value="1"/>
</dbReference>
<reference evidence="11 12" key="1">
    <citation type="journal article" date="2023" name="G3 (Bethesda)">
        <title>A chromosome-length genome assembly and annotation of blackberry (Rubus argutus, cv. 'Hillquist').</title>
        <authorList>
            <person name="Bruna T."/>
            <person name="Aryal R."/>
            <person name="Dudchenko O."/>
            <person name="Sargent D.J."/>
            <person name="Mead D."/>
            <person name="Buti M."/>
            <person name="Cavallini A."/>
            <person name="Hytonen T."/>
            <person name="Andres J."/>
            <person name="Pham M."/>
            <person name="Weisz D."/>
            <person name="Mascagni F."/>
            <person name="Usai G."/>
            <person name="Natali L."/>
            <person name="Bassil N."/>
            <person name="Fernandez G.E."/>
            <person name="Lomsadze A."/>
            <person name="Armour M."/>
            <person name="Olukolu B."/>
            <person name="Poorten T."/>
            <person name="Britton C."/>
            <person name="Davik J."/>
            <person name="Ashrafi H."/>
            <person name="Aiden E.L."/>
            <person name="Borodovsky M."/>
            <person name="Worthington M."/>
        </authorList>
    </citation>
    <scope>NUCLEOTIDE SEQUENCE [LARGE SCALE GENOMIC DNA]</scope>
    <source>
        <strain evidence="11">PI 553951</strain>
    </source>
</reference>
<dbReference type="InterPro" id="IPR013083">
    <property type="entry name" value="Znf_RING/FYVE/PHD"/>
</dbReference>
<keyword evidence="6" id="KW-0862">Zinc</keyword>
<evidence type="ECO:0000259" key="10">
    <source>
        <dbReference type="Pfam" id="PF00097"/>
    </source>
</evidence>
<keyword evidence="4" id="KW-0479">Metal-binding</keyword>
<feature type="domain" description="Zinc finger C3HC4 RING-type" evidence="10">
    <location>
        <begin position="3"/>
        <end position="26"/>
    </location>
</feature>
<dbReference type="PANTHER" id="PTHR46077:SF1">
    <property type="entry name" value="TOP1 BINDING ARGININE_SERINE RICH PROTEIN, E3 UBIQUITIN LIGASE"/>
    <property type="match status" value="1"/>
</dbReference>
<keyword evidence="7" id="KW-0805">Transcription regulation</keyword>
<feature type="compositionally biased region" description="Basic and acidic residues" evidence="9">
    <location>
        <begin position="67"/>
        <end position="79"/>
    </location>
</feature>
<protein>
    <recommendedName>
        <fullName evidence="2">RING-type E3 ubiquitin transferase</fullName>
        <ecNumber evidence="2">2.3.2.27</ecNumber>
    </recommendedName>
</protein>
<evidence type="ECO:0000256" key="9">
    <source>
        <dbReference type="SAM" id="MobiDB-lite"/>
    </source>
</evidence>
<feature type="region of interest" description="Disordered" evidence="9">
    <location>
        <begin position="66"/>
        <end position="86"/>
    </location>
</feature>
<dbReference type="EMBL" id="JBEDUW010000007">
    <property type="protein sequence ID" value="KAK9913866.1"/>
    <property type="molecule type" value="Genomic_DNA"/>
</dbReference>
<evidence type="ECO:0000256" key="6">
    <source>
        <dbReference type="ARBA" id="ARBA00022833"/>
    </source>
</evidence>
<sequence>MPTRCKHAYCVGCIRKWSNLRQKCPLRNANFESWFYRFSLSIRNFHIERLPPLNTTSSSSRSLINLEAERDPPNNEQGRRSRPLPWRRSFGRPGYVAADVISERKLQWRASIYGRHLQAVPCAPRNRVVQVGNVNKDGVRERMLQPWIRRELQALLGDQDPSIVIHVVNSVFIASKLENNNNNFLEPLRPFFLDRTDMFWHELICFADSPFNMETYDAVVEYN</sequence>
<dbReference type="InterPro" id="IPR017907">
    <property type="entry name" value="Znf_RING_CS"/>
</dbReference>
<dbReference type="EC" id="2.3.2.27" evidence="2"/>
<evidence type="ECO:0000256" key="3">
    <source>
        <dbReference type="ARBA" id="ARBA00022679"/>
    </source>
</evidence>
<dbReference type="AlphaFoldDB" id="A0AAW1W3C5"/>
<evidence type="ECO:0000256" key="7">
    <source>
        <dbReference type="ARBA" id="ARBA00023015"/>
    </source>
</evidence>
<dbReference type="Gene3D" id="3.30.40.10">
    <property type="entry name" value="Zinc/RING finger domain, C3HC4 (zinc finger)"/>
    <property type="match status" value="1"/>
</dbReference>
<dbReference type="Proteomes" id="UP001457282">
    <property type="component" value="Unassembled WGS sequence"/>
</dbReference>
<dbReference type="GO" id="GO:0061630">
    <property type="term" value="F:ubiquitin protein ligase activity"/>
    <property type="evidence" value="ECO:0007669"/>
    <property type="project" value="UniProtKB-EC"/>
</dbReference>
<evidence type="ECO:0000256" key="5">
    <source>
        <dbReference type="ARBA" id="ARBA00022771"/>
    </source>
</evidence>
<accession>A0AAW1W3C5</accession>
<keyword evidence="3" id="KW-0808">Transferase</keyword>
<evidence type="ECO:0000256" key="1">
    <source>
        <dbReference type="ARBA" id="ARBA00000900"/>
    </source>
</evidence>
<comment type="caution">
    <text evidence="11">The sequence shown here is derived from an EMBL/GenBank/DDBJ whole genome shotgun (WGS) entry which is preliminary data.</text>
</comment>
<organism evidence="11 12">
    <name type="scientific">Rubus argutus</name>
    <name type="common">Southern blackberry</name>
    <dbReference type="NCBI Taxonomy" id="59490"/>
    <lineage>
        <taxon>Eukaryota</taxon>
        <taxon>Viridiplantae</taxon>
        <taxon>Streptophyta</taxon>
        <taxon>Embryophyta</taxon>
        <taxon>Tracheophyta</taxon>
        <taxon>Spermatophyta</taxon>
        <taxon>Magnoliopsida</taxon>
        <taxon>eudicotyledons</taxon>
        <taxon>Gunneridae</taxon>
        <taxon>Pentapetalae</taxon>
        <taxon>rosids</taxon>
        <taxon>fabids</taxon>
        <taxon>Rosales</taxon>
        <taxon>Rosaceae</taxon>
        <taxon>Rosoideae</taxon>
        <taxon>Rosoideae incertae sedis</taxon>
        <taxon>Rubus</taxon>
    </lineage>
</organism>
<dbReference type="SUPFAM" id="SSF57850">
    <property type="entry name" value="RING/U-box"/>
    <property type="match status" value="1"/>
</dbReference>
<gene>
    <name evidence="11" type="ORF">M0R45_037671</name>
</gene>
<evidence type="ECO:0000256" key="8">
    <source>
        <dbReference type="ARBA" id="ARBA00023163"/>
    </source>
</evidence>
<name>A0AAW1W3C5_RUBAR</name>
<proteinExistence type="predicted"/>
<dbReference type="GO" id="GO:0006513">
    <property type="term" value="P:protein monoubiquitination"/>
    <property type="evidence" value="ECO:0007669"/>
    <property type="project" value="TreeGrafter"/>
</dbReference>
<comment type="catalytic activity">
    <reaction evidence="1">
        <text>S-ubiquitinyl-[E2 ubiquitin-conjugating enzyme]-L-cysteine + [acceptor protein]-L-lysine = [E2 ubiquitin-conjugating enzyme]-L-cysteine + N(6)-ubiquitinyl-[acceptor protein]-L-lysine.</text>
        <dbReference type="EC" id="2.3.2.27"/>
    </reaction>
</comment>
<dbReference type="PANTHER" id="PTHR46077">
    <property type="entry name" value="E3 UBIQUITIN-PROTEIN LIGASE TOPORS"/>
    <property type="match status" value="1"/>
</dbReference>
<dbReference type="PROSITE" id="PS00518">
    <property type="entry name" value="ZF_RING_1"/>
    <property type="match status" value="1"/>
</dbReference>
<keyword evidence="12" id="KW-1185">Reference proteome</keyword>
<evidence type="ECO:0000256" key="4">
    <source>
        <dbReference type="ARBA" id="ARBA00022723"/>
    </source>
</evidence>
<evidence type="ECO:0000313" key="11">
    <source>
        <dbReference type="EMBL" id="KAK9913866.1"/>
    </source>
</evidence>
<evidence type="ECO:0000256" key="2">
    <source>
        <dbReference type="ARBA" id="ARBA00012483"/>
    </source>
</evidence>
<keyword evidence="5" id="KW-0863">Zinc-finger</keyword>
<evidence type="ECO:0000313" key="12">
    <source>
        <dbReference type="Proteomes" id="UP001457282"/>
    </source>
</evidence>
<keyword evidence="8" id="KW-0804">Transcription</keyword>
<dbReference type="GO" id="GO:0008270">
    <property type="term" value="F:zinc ion binding"/>
    <property type="evidence" value="ECO:0007669"/>
    <property type="project" value="UniProtKB-KW"/>
</dbReference>
<dbReference type="InterPro" id="IPR018957">
    <property type="entry name" value="Znf_C3HC4_RING-type"/>
</dbReference>
<dbReference type="GO" id="GO:0000209">
    <property type="term" value="P:protein polyubiquitination"/>
    <property type="evidence" value="ECO:0007669"/>
    <property type="project" value="TreeGrafter"/>
</dbReference>